<protein>
    <submittedName>
        <fullName evidence="6">TetR family transcriptional regulator</fullName>
    </submittedName>
</protein>
<keyword evidence="1" id="KW-0805">Transcription regulation</keyword>
<dbReference type="SUPFAM" id="SSF48498">
    <property type="entry name" value="Tetracyclin repressor-like, C-terminal domain"/>
    <property type="match status" value="1"/>
</dbReference>
<proteinExistence type="predicted"/>
<dbReference type="InterPro" id="IPR050109">
    <property type="entry name" value="HTH-type_TetR-like_transc_reg"/>
</dbReference>
<evidence type="ECO:0000313" key="6">
    <source>
        <dbReference type="EMBL" id="AHC24001.1"/>
    </source>
</evidence>
<evidence type="ECO:0000259" key="5">
    <source>
        <dbReference type="PROSITE" id="PS50977"/>
    </source>
</evidence>
<dbReference type="InterPro" id="IPR049397">
    <property type="entry name" value="EthR_C"/>
</dbReference>
<keyword evidence="2 4" id="KW-0238">DNA-binding</keyword>
<dbReference type="GO" id="GO:0003700">
    <property type="term" value="F:DNA-binding transcription factor activity"/>
    <property type="evidence" value="ECO:0007669"/>
    <property type="project" value="TreeGrafter"/>
</dbReference>
<evidence type="ECO:0000256" key="2">
    <source>
        <dbReference type="ARBA" id="ARBA00023125"/>
    </source>
</evidence>
<reference evidence="6 7" key="1">
    <citation type="journal article" date="2014" name="Genome Announc.">
        <title>Complete Genome Sequence of Sterol-Transforming Mycobacterium neoaurum Strain VKM Ac-1815D.</title>
        <authorList>
            <person name="Shtratnikova V.Y."/>
            <person name="Bragin E.Y."/>
            <person name="Dovbnya D.V."/>
            <person name="Pekov Y.A."/>
            <person name="Schelkunov M.I."/>
            <person name="Strizhov N."/>
            <person name="Ivashina T.V."/>
            <person name="Ashapkin V.V."/>
            <person name="Donova M.V."/>
        </authorList>
    </citation>
    <scope>NUCLEOTIDE SEQUENCE [LARGE SCALE GENOMIC DNA]</scope>
    <source>
        <strain evidence="6 7">VKM Ac-1815D</strain>
    </source>
</reference>
<dbReference type="InterPro" id="IPR036271">
    <property type="entry name" value="Tet_transcr_reg_TetR-rel_C_sf"/>
</dbReference>
<evidence type="ECO:0000313" key="7">
    <source>
        <dbReference type="Proteomes" id="UP000018763"/>
    </source>
</evidence>
<gene>
    <name evidence="6" type="ORF">D174_05135</name>
</gene>
<dbReference type="InterPro" id="IPR001647">
    <property type="entry name" value="HTH_TetR"/>
</dbReference>
<dbReference type="SUPFAM" id="SSF46689">
    <property type="entry name" value="Homeodomain-like"/>
    <property type="match status" value="1"/>
</dbReference>
<dbReference type="GO" id="GO:0000976">
    <property type="term" value="F:transcription cis-regulatory region binding"/>
    <property type="evidence" value="ECO:0007669"/>
    <property type="project" value="TreeGrafter"/>
</dbReference>
<name>V5X8I4_MYCNE</name>
<dbReference type="Proteomes" id="UP000018763">
    <property type="component" value="Chromosome"/>
</dbReference>
<keyword evidence="3" id="KW-0804">Transcription</keyword>
<dbReference type="Pfam" id="PF21313">
    <property type="entry name" value="EthR_C"/>
    <property type="match status" value="1"/>
</dbReference>
<evidence type="ECO:0000256" key="1">
    <source>
        <dbReference type="ARBA" id="ARBA00023015"/>
    </source>
</evidence>
<evidence type="ECO:0000256" key="4">
    <source>
        <dbReference type="PROSITE-ProRule" id="PRU00335"/>
    </source>
</evidence>
<organism evidence="6 7">
    <name type="scientific">Mycolicibacterium neoaurum VKM Ac-1815D</name>
    <dbReference type="NCBI Taxonomy" id="700508"/>
    <lineage>
        <taxon>Bacteria</taxon>
        <taxon>Bacillati</taxon>
        <taxon>Actinomycetota</taxon>
        <taxon>Actinomycetes</taxon>
        <taxon>Mycobacteriales</taxon>
        <taxon>Mycobacteriaceae</taxon>
        <taxon>Mycolicibacterium</taxon>
    </lineage>
</organism>
<accession>V5X8I4</accession>
<dbReference type="PANTHER" id="PTHR30055:SF234">
    <property type="entry name" value="HTH-TYPE TRANSCRIPTIONAL REGULATOR BETI"/>
    <property type="match status" value="1"/>
</dbReference>
<feature type="domain" description="HTH tetR-type" evidence="5">
    <location>
        <begin position="1"/>
        <end position="59"/>
    </location>
</feature>
<dbReference type="InterPro" id="IPR009057">
    <property type="entry name" value="Homeodomain-like_sf"/>
</dbReference>
<keyword evidence="7" id="KW-1185">Reference proteome</keyword>
<evidence type="ECO:0000256" key="3">
    <source>
        <dbReference type="ARBA" id="ARBA00023163"/>
    </source>
</evidence>
<dbReference type="PROSITE" id="PS50977">
    <property type="entry name" value="HTH_TETR_2"/>
    <property type="match status" value="1"/>
</dbReference>
<feature type="DNA-binding region" description="H-T-H motif" evidence="4">
    <location>
        <begin position="22"/>
        <end position="41"/>
    </location>
</feature>
<dbReference type="PANTHER" id="PTHR30055">
    <property type="entry name" value="HTH-TYPE TRANSCRIPTIONAL REGULATOR RUTR"/>
    <property type="match status" value="1"/>
</dbReference>
<dbReference type="AlphaFoldDB" id="V5X8I4"/>
<dbReference type="EMBL" id="CP006936">
    <property type="protein sequence ID" value="AHC24001.1"/>
    <property type="molecule type" value="Genomic_DNA"/>
</dbReference>
<dbReference type="Gene3D" id="1.10.357.10">
    <property type="entry name" value="Tetracycline Repressor, domain 2"/>
    <property type="match status" value="1"/>
</dbReference>
<sequence>MRRIVTAAEDLLSESDRFSEISVEQVIARAQISRSTFYSYFDDLGHLLRVVGQGVVGEVVQSARRWMDLDGAVTEAALVEIFTDLVKTYRRRAKLLAALAEASVYDPGVREEFHGLLTVGHVELAKHIRRAQDAGGARADIDPESTAAWLVWMVERGLYQQIRPAGPAQTRRHVAALAAIIWHALYAPDAP</sequence>
<dbReference type="Gene3D" id="1.10.10.60">
    <property type="entry name" value="Homeodomain-like"/>
    <property type="match status" value="1"/>
</dbReference>